<name>A0A543IZH4_9ACTN</name>
<sequence>MHPVRHTVRKPAPHVPRTPLWHVVLASVAALAHSVVHACTRARPRPLTAALGAARAAFRGVAPAMPRTMPGTVLRTVSQSVLRTASKSVLRTASKSVLRTASKSVLRTVLTGSLVVAALAACTGPAAEQPGEASPPPGLSVSLAQWRADEADHQVSVAVRNDSATPVHFARVRLVTESFRTLPPHPVGTTLGRTPRTDLRIPYGEAVCPSDRIPPVRPAAIVADLRVGDGPERRVRFPLPHPDPLLTRLVREECGAQLLRRRIDIAFGESWTRVRTSGRDALRGVLRIERRSGNEAIEIVELGATTNFALLAASGRSRPVAVLPAGTPRLELAVLVTPARCDPHAFAEAKKAHLFPIRAAAGGGDPLWLVASPPPHVRTLFTEHARQACGLPGA</sequence>
<evidence type="ECO:0000313" key="2">
    <source>
        <dbReference type="Proteomes" id="UP000319213"/>
    </source>
</evidence>
<proteinExistence type="predicted"/>
<dbReference type="Proteomes" id="UP000319213">
    <property type="component" value="Unassembled WGS sequence"/>
</dbReference>
<dbReference type="EMBL" id="VFPQ01000001">
    <property type="protein sequence ID" value="TQM75967.1"/>
    <property type="molecule type" value="Genomic_DNA"/>
</dbReference>
<organism evidence="1 2">
    <name type="scientific">Thermopolyspora flexuosa</name>
    <dbReference type="NCBI Taxonomy" id="103836"/>
    <lineage>
        <taxon>Bacteria</taxon>
        <taxon>Bacillati</taxon>
        <taxon>Actinomycetota</taxon>
        <taxon>Actinomycetes</taxon>
        <taxon>Streptosporangiales</taxon>
        <taxon>Streptosporangiaceae</taxon>
        <taxon>Thermopolyspora</taxon>
    </lineage>
</organism>
<gene>
    <name evidence="1" type="ORF">FHX40_2691</name>
</gene>
<keyword evidence="2" id="KW-1185">Reference proteome</keyword>
<evidence type="ECO:0000313" key="1">
    <source>
        <dbReference type="EMBL" id="TQM75967.1"/>
    </source>
</evidence>
<dbReference type="AlphaFoldDB" id="A0A543IZH4"/>
<comment type="caution">
    <text evidence="1">The sequence shown here is derived from an EMBL/GenBank/DDBJ whole genome shotgun (WGS) entry which is preliminary data.</text>
</comment>
<protein>
    <submittedName>
        <fullName evidence="1">Uncharacterized protein</fullName>
    </submittedName>
</protein>
<accession>A0A543IZH4</accession>
<reference evidence="1 2" key="1">
    <citation type="submission" date="2019-06" db="EMBL/GenBank/DDBJ databases">
        <title>Sequencing the genomes of 1000 actinobacteria strains.</title>
        <authorList>
            <person name="Klenk H.-P."/>
        </authorList>
    </citation>
    <scope>NUCLEOTIDE SEQUENCE [LARGE SCALE GENOMIC DNA]</scope>
    <source>
        <strain evidence="1 2">DSM 43186</strain>
    </source>
</reference>